<feature type="region of interest" description="Disordered" evidence="1">
    <location>
        <begin position="161"/>
        <end position="197"/>
    </location>
</feature>
<proteinExistence type="predicted"/>
<dbReference type="AlphaFoldDB" id="A0A8S9RK04"/>
<feature type="compositionally biased region" description="Polar residues" evidence="1">
    <location>
        <begin position="13"/>
        <end position="25"/>
    </location>
</feature>
<dbReference type="EMBL" id="QGKX02000095">
    <property type="protein sequence ID" value="KAF3573119.1"/>
    <property type="molecule type" value="Genomic_DNA"/>
</dbReference>
<comment type="caution">
    <text evidence="2">The sequence shown here is derived from an EMBL/GenBank/DDBJ whole genome shotgun (WGS) entry which is preliminary data.</text>
</comment>
<reference evidence="2" key="1">
    <citation type="submission" date="2019-12" db="EMBL/GenBank/DDBJ databases">
        <title>Genome sequencing and annotation of Brassica cretica.</title>
        <authorList>
            <person name="Studholme D.J."/>
            <person name="Sarris P."/>
        </authorList>
    </citation>
    <scope>NUCLEOTIDE SEQUENCE</scope>
    <source>
        <strain evidence="2">PFS-109/04</strain>
        <tissue evidence="2">Leaf</tissue>
    </source>
</reference>
<evidence type="ECO:0000313" key="2">
    <source>
        <dbReference type="EMBL" id="KAF3573119.1"/>
    </source>
</evidence>
<dbReference type="Proteomes" id="UP000712600">
    <property type="component" value="Unassembled WGS sequence"/>
</dbReference>
<evidence type="ECO:0000256" key="1">
    <source>
        <dbReference type="SAM" id="MobiDB-lite"/>
    </source>
</evidence>
<feature type="region of interest" description="Disordered" evidence="1">
    <location>
        <begin position="1"/>
        <end position="25"/>
    </location>
</feature>
<sequence>MPASVEKSPPAAPSTTMRSGSLSKGNSRITWSLNIPRVKDLIFKDAYVDAARTKILSDGSMNFVVEMYDTALKETISKLKQADQLVRVKDTTLNRKMSEFKAAIDKAAAEKCRLLEEKKAQKEKFAELKGKSNANLIDAGTAAILQTPTSSQGDHAIERSNEQTGRDLEGLSVQERGDVSGVERTEDTSEPMTAPDVSNQAPVALDLMVREDRRFRHLELAMRTRLFLWSNFQILQLRKMGISQTNRFPRAIHKEKRGISGSLRPRYKATLMKLRTRLIRQQMGLEVPLTRS</sequence>
<accession>A0A8S9RK04</accession>
<feature type="compositionally biased region" description="Basic and acidic residues" evidence="1">
    <location>
        <begin position="161"/>
        <end position="187"/>
    </location>
</feature>
<evidence type="ECO:0000313" key="3">
    <source>
        <dbReference type="Proteomes" id="UP000712600"/>
    </source>
</evidence>
<protein>
    <submittedName>
        <fullName evidence="2">Uncharacterized protein</fullName>
    </submittedName>
</protein>
<name>A0A8S9RK04_BRACR</name>
<gene>
    <name evidence="2" type="ORF">F2Q69_00059778</name>
</gene>
<organism evidence="2 3">
    <name type="scientific">Brassica cretica</name>
    <name type="common">Mustard</name>
    <dbReference type="NCBI Taxonomy" id="69181"/>
    <lineage>
        <taxon>Eukaryota</taxon>
        <taxon>Viridiplantae</taxon>
        <taxon>Streptophyta</taxon>
        <taxon>Embryophyta</taxon>
        <taxon>Tracheophyta</taxon>
        <taxon>Spermatophyta</taxon>
        <taxon>Magnoliopsida</taxon>
        <taxon>eudicotyledons</taxon>
        <taxon>Gunneridae</taxon>
        <taxon>Pentapetalae</taxon>
        <taxon>rosids</taxon>
        <taxon>malvids</taxon>
        <taxon>Brassicales</taxon>
        <taxon>Brassicaceae</taxon>
        <taxon>Brassiceae</taxon>
        <taxon>Brassica</taxon>
    </lineage>
</organism>